<dbReference type="InterPro" id="IPR029044">
    <property type="entry name" value="Nucleotide-diphossugar_trans"/>
</dbReference>
<dbReference type="SUPFAM" id="SSF159283">
    <property type="entry name" value="Guanosine diphospho-D-mannose pyrophosphorylase/mannose-6-phosphate isomerase linker domain"/>
    <property type="match status" value="1"/>
</dbReference>
<gene>
    <name evidence="3" type="primary">algA_2</name>
    <name evidence="3" type="ORF">PAECIP111893_03407</name>
</gene>
<dbReference type="EMBL" id="CAKMMF010000019">
    <property type="protein sequence ID" value="CAH1211453.1"/>
    <property type="molecule type" value="Genomic_DNA"/>
</dbReference>
<dbReference type="InterPro" id="IPR005835">
    <property type="entry name" value="NTP_transferase_dom"/>
</dbReference>
<reference evidence="3" key="1">
    <citation type="submission" date="2022-01" db="EMBL/GenBank/DDBJ databases">
        <authorList>
            <person name="Criscuolo A."/>
        </authorList>
    </citation>
    <scope>NUCLEOTIDE SEQUENCE</scope>
    <source>
        <strain evidence="3">CIP111893</strain>
    </source>
</reference>
<proteinExistence type="predicted"/>
<feature type="domain" description="MannoseP isomerase/GMP-like beta-helix" evidence="2">
    <location>
        <begin position="290"/>
        <end position="336"/>
    </location>
</feature>
<dbReference type="PANTHER" id="PTHR46390">
    <property type="entry name" value="MANNOSE-1-PHOSPHATE GUANYLYLTRANSFERASE"/>
    <property type="match status" value="1"/>
</dbReference>
<name>A0ABN8GKJ2_9BACL</name>
<dbReference type="CDD" id="cd02509">
    <property type="entry name" value="GDP-M1P_Guanylyltransferase"/>
    <property type="match status" value="1"/>
</dbReference>
<dbReference type="Pfam" id="PF22640">
    <property type="entry name" value="ManC_GMP_beta-helix"/>
    <property type="match status" value="1"/>
</dbReference>
<evidence type="ECO:0000259" key="1">
    <source>
        <dbReference type="Pfam" id="PF00483"/>
    </source>
</evidence>
<dbReference type="InterPro" id="IPR049577">
    <property type="entry name" value="GMPP_N"/>
</dbReference>
<dbReference type="InterPro" id="IPR051161">
    <property type="entry name" value="Mannose-6P_isomerase_type2"/>
</dbReference>
<dbReference type="RefSeq" id="WP_236343738.1">
    <property type="nucleotide sequence ID" value="NZ_CAKMMF010000019.1"/>
</dbReference>
<dbReference type="PANTHER" id="PTHR46390:SF1">
    <property type="entry name" value="MANNOSE-1-PHOSPHATE GUANYLYLTRANSFERASE"/>
    <property type="match status" value="1"/>
</dbReference>
<dbReference type="Proteomes" id="UP000838686">
    <property type="component" value="Unassembled WGS sequence"/>
</dbReference>
<dbReference type="Pfam" id="PF00483">
    <property type="entry name" value="NTP_transferase"/>
    <property type="match status" value="1"/>
</dbReference>
<comment type="caution">
    <text evidence="3">The sequence shown here is derived from an EMBL/GenBank/DDBJ whole genome shotgun (WGS) entry which is preliminary data.</text>
</comment>
<accession>A0ABN8GKJ2</accession>
<dbReference type="Gene3D" id="3.90.550.10">
    <property type="entry name" value="Spore Coat Polysaccharide Biosynthesis Protein SpsA, Chain A"/>
    <property type="match status" value="1"/>
</dbReference>
<sequence length="341" mass="37657">MNIVIMAGGKGTRFWPRSVESTPKQFLPFHSDRTMIQETVARFRKLVSDTSLYIAVPQRYLSLLEQQLPDFPLGQLIIEPEQKDTAPCMALAAFSFLQSGDNRPLIFVPSDQYVSDENAFLAAISLAAETASKKDAIVTLGIPPIRPETGFGYMYTTAPESSELLSTGVLRVRQFLEKPTAERASQLIVEPDIYWNSGIFAWRPSTIAQCVAAHQPDIWNSLLKHSSNLAAAYAEMPSLSIDYAVMEQADSIYCIPVQCGWDDLGSWAALRRHMDADAAGNVSQGFAALLESTGNTVIVDDKQAIIIGVHDLIIVSTSNGLLICPKAEEQRLKTWINQFSR</sequence>
<evidence type="ECO:0000259" key="2">
    <source>
        <dbReference type="Pfam" id="PF22640"/>
    </source>
</evidence>
<keyword evidence="4" id="KW-1185">Reference proteome</keyword>
<protein>
    <submittedName>
        <fullName evidence="3">Alginate biosynthesis protein AlgA</fullName>
    </submittedName>
</protein>
<evidence type="ECO:0000313" key="3">
    <source>
        <dbReference type="EMBL" id="CAH1211453.1"/>
    </source>
</evidence>
<feature type="domain" description="Nucleotidyl transferase" evidence="1">
    <location>
        <begin position="4"/>
        <end position="276"/>
    </location>
</feature>
<organism evidence="3 4">
    <name type="scientific">Paenibacillus plantiphilus</name>
    <dbReference type="NCBI Taxonomy" id="2905650"/>
    <lineage>
        <taxon>Bacteria</taxon>
        <taxon>Bacillati</taxon>
        <taxon>Bacillota</taxon>
        <taxon>Bacilli</taxon>
        <taxon>Bacillales</taxon>
        <taxon>Paenibacillaceae</taxon>
        <taxon>Paenibacillus</taxon>
    </lineage>
</organism>
<dbReference type="InterPro" id="IPR054566">
    <property type="entry name" value="ManC/GMP-like_b-helix"/>
</dbReference>
<dbReference type="SUPFAM" id="SSF53448">
    <property type="entry name" value="Nucleotide-diphospho-sugar transferases"/>
    <property type="match status" value="1"/>
</dbReference>
<evidence type="ECO:0000313" key="4">
    <source>
        <dbReference type="Proteomes" id="UP000838686"/>
    </source>
</evidence>